<dbReference type="GO" id="GO:0052855">
    <property type="term" value="F:ADP-dependent NAD(P)H-hydrate dehydratase activity"/>
    <property type="evidence" value="ECO:0007669"/>
    <property type="project" value="UniProtKB-UniRule"/>
</dbReference>
<comment type="cofactor">
    <cofactor evidence="6">
        <name>Mg(2+)</name>
        <dbReference type="ChEBI" id="CHEBI:18420"/>
    </cofactor>
</comment>
<feature type="binding site" evidence="6">
    <location>
        <position position="231"/>
    </location>
    <ligand>
        <name>(6S)-NADPHX</name>
        <dbReference type="ChEBI" id="CHEBI:64076"/>
    </ligand>
</feature>
<dbReference type="GO" id="GO:0046496">
    <property type="term" value="P:nicotinamide nucleotide metabolic process"/>
    <property type="evidence" value="ECO:0007669"/>
    <property type="project" value="UniProtKB-UniRule"/>
</dbReference>
<dbReference type="InterPro" id="IPR029056">
    <property type="entry name" value="Ribokinase-like"/>
</dbReference>
<dbReference type="GO" id="GO:0005524">
    <property type="term" value="F:ATP binding"/>
    <property type="evidence" value="ECO:0007669"/>
    <property type="project" value="UniProtKB-KW"/>
</dbReference>
<evidence type="ECO:0000313" key="9">
    <source>
        <dbReference type="Proteomes" id="UP000319576"/>
    </source>
</evidence>
<dbReference type="EMBL" id="CP036273">
    <property type="protein sequence ID" value="QDU22312.1"/>
    <property type="molecule type" value="Genomic_DNA"/>
</dbReference>
<name>A0A517XXT2_9BACT</name>
<evidence type="ECO:0000256" key="1">
    <source>
        <dbReference type="ARBA" id="ARBA00022741"/>
    </source>
</evidence>
<dbReference type="HAMAP" id="MF_01965">
    <property type="entry name" value="NADHX_dehydratase"/>
    <property type="match status" value="1"/>
</dbReference>
<comment type="subunit">
    <text evidence="6">Homotetramer.</text>
</comment>
<evidence type="ECO:0000256" key="5">
    <source>
        <dbReference type="ARBA" id="ARBA00023239"/>
    </source>
</evidence>
<sequence length="294" mass="29731">MSDAAATPVFELPRMPRRAADGHKGTYGQVLAVAGSRGMAGAAVLVGRGALRAGAGLVRVACPAEVQPTVAAGHPCYMTVPLRQHVDGTLGAGVAAELIELGRAANAIAIGPGLGQADDAAALVKAVLRELPRTPTVVDADGLNALAPLGDDFRDRPMPLVLTPHPGEFARLAGVATHDAVARRAELAVGFAWKTGAVVLVKGPGTVVTDGRRVYRNTTGNPGMATGGSGDVLTGVVAALLARGLSPFDAAVLGAWVHGRAGDIAAAAIGQTGLTAADLPDYLSAAFRELEARW</sequence>
<feature type="binding site" evidence="6">
    <location>
        <begin position="202"/>
        <end position="206"/>
    </location>
    <ligand>
        <name>AMP</name>
        <dbReference type="ChEBI" id="CHEBI:456215"/>
    </ligand>
</feature>
<keyword evidence="5 6" id="KW-0456">Lyase</keyword>
<dbReference type="KEGG" id="uli:ETAA1_42900"/>
<dbReference type="InterPro" id="IPR017953">
    <property type="entry name" value="Carbohydrate_kinase_pred_CS"/>
</dbReference>
<organism evidence="8 9">
    <name type="scientific">Urbifossiella limnaea</name>
    <dbReference type="NCBI Taxonomy" id="2528023"/>
    <lineage>
        <taxon>Bacteria</taxon>
        <taxon>Pseudomonadati</taxon>
        <taxon>Planctomycetota</taxon>
        <taxon>Planctomycetia</taxon>
        <taxon>Gemmatales</taxon>
        <taxon>Gemmataceae</taxon>
        <taxon>Urbifossiella</taxon>
    </lineage>
</organism>
<dbReference type="NCBIfam" id="TIGR00196">
    <property type="entry name" value="yjeF_cterm"/>
    <property type="match status" value="1"/>
</dbReference>
<accession>A0A517XXT2</accession>
<evidence type="ECO:0000256" key="6">
    <source>
        <dbReference type="HAMAP-Rule" id="MF_01965"/>
    </source>
</evidence>
<evidence type="ECO:0000259" key="7">
    <source>
        <dbReference type="PROSITE" id="PS51383"/>
    </source>
</evidence>
<evidence type="ECO:0000256" key="4">
    <source>
        <dbReference type="ARBA" id="ARBA00023027"/>
    </source>
</evidence>
<dbReference type="SUPFAM" id="SSF53613">
    <property type="entry name" value="Ribokinase-like"/>
    <property type="match status" value="1"/>
</dbReference>
<dbReference type="PROSITE" id="PS01050">
    <property type="entry name" value="YJEF_C_2"/>
    <property type="match status" value="1"/>
</dbReference>
<dbReference type="PROSITE" id="PS51383">
    <property type="entry name" value="YJEF_C_3"/>
    <property type="match status" value="1"/>
</dbReference>
<comment type="catalytic activity">
    <reaction evidence="6">
        <text>(6S)-NADHX + ADP = AMP + phosphate + NADH + H(+)</text>
        <dbReference type="Rhea" id="RHEA:32223"/>
        <dbReference type="ChEBI" id="CHEBI:15378"/>
        <dbReference type="ChEBI" id="CHEBI:43474"/>
        <dbReference type="ChEBI" id="CHEBI:57945"/>
        <dbReference type="ChEBI" id="CHEBI:64074"/>
        <dbReference type="ChEBI" id="CHEBI:456215"/>
        <dbReference type="ChEBI" id="CHEBI:456216"/>
        <dbReference type="EC" id="4.2.1.136"/>
    </reaction>
</comment>
<proteinExistence type="inferred from homology"/>
<evidence type="ECO:0000256" key="2">
    <source>
        <dbReference type="ARBA" id="ARBA00022840"/>
    </source>
</evidence>
<feature type="binding site" evidence="6">
    <location>
        <position position="165"/>
    </location>
    <ligand>
        <name>(6S)-NADPHX</name>
        <dbReference type="ChEBI" id="CHEBI:64076"/>
    </ligand>
</feature>
<evidence type="ECO:0000256" key="3">
    <source>
        <dbReference type="ARBA" id="ARBA00022857"/>
    </source>
</evidence>
<comment type="function">
    <text evidence="6">Catalyzes the dehydration of the S-form of NAD(P)HX at the expense of ADP, which is converted to AMP. Together with NAD(P)HX epimerase, which catalyzes the epimerization of the S- and R-forms, the enzyme allows the repair of both epimers of NAD(P)HX, a damaged form of NAD(P)H that is a result of enzymatic or heat-dependent hydration.</text>
</comment>
<keyword evidence="2 6" id="KW-0067">ATP-binding</keyword>
<gene>
    <name evidence="6" type="primary">nnrD</name>
    <name evidence="8" type="ORF">ETAA1_42900</name>
</gene>
<comment type="similarity">
    <text evidence="6">Belongs to the NnrD/CARKD family.</text>
</comment>
<protein>
    <recommendedName>
        <fullName evidence="6">ADP-dependent (S)-NAD(P)H-hydrate dehydratase</fullName>
        <ecNumber evidence="6">4.2.1.136</ecNumber>
    </recommendedName>
    <alternativeName>
        <fullName evidence="6">ADP-dependent NAD(P)HX dehydratase</fullName>
    </alternativeName>
</protein>
<keyword evidence="9" id="KW-1185">Reference proteome</keyword>
<dbReference type="Proteomes" id="UP000319576">
    <property type="component" value="Chromosome"/>
</dbReference>
<dbReference type="GO" id="GO:0052856">
    <property type="term" value="F:NAD(P)HX epimerase activity"/>
    <property type="evidence" value="ECO:0007669"/>
    <property type="project" value="TreeGrafter"/>
</dbReference>
<dbReference type="InterPro" id="IPR000631">
    <property type="entry name" value="CARKD"/>
</dbReference>
<dbReference type="OrthoDB" id="9806925at2"/>
<feature type="binding site" evidence="6">
    <location>
        <position position="230"/>
    </location>
    <ligand>
        <name>AMP</name>
        <dbReference type="ChEBI" id="CHEBI:456215"/>
    </ligand>
</feature>
<keyword evidence="3 6" id="KW-0521">NADP</keyword>
<dbReference type="EC" id="4.2.1.136" evidence="6"/>
<keyword evidence="1 6" id="KW-0547">Nucleotide-binding</keyword>
<dbReference type="Pfam" id="PF01256">
    <property type="entry name" value="Carb_kinase"/>
    <property type="match status" value="1"/>
</dbReference>
<dbReference type="Gene3D" id="3.40.1190.20">
    <property type="match status" value="1"/>
</dbReference>
<dbReference type="RefSeq" id="WP_145241946.1">
    <property type="nucleotide sequence ID" value="NZ_CP036273.1"/>
</dbReference>
<comment type="catalytic activity">
    <reaction evidence="6">
        <text>(6S)-NADPHX + ADP = AMP + phosphate + NADPH + H(+)</text>
        <dbReference type="Rhea" id="RHEA:32235"/>
        <dbReference type="ChEBI" id="CHEBI:15378"/>
        <dbReference type="ChEBI" id="CHEBI:43474"/>
        <dbReference type="ChEBI" id="CHEBI:57783"/>
        <dbReference type="ChEBI" id="CHEBI:64076"/>
        <dbReference type="ChEBI" id="CHEBI:456215"/>
        <dbReference type="ChEBI" id="CHEBI:456216"/>
        <dbReference type="EC" id="4.2.1.136"/>
    </reaction>
</comment>
<dbReference type="AlphaFoldDB" id="A0A517XXT2"/>
<dbReference type="PANTHER" id="PTHR12592:SF0">
    <property type="entry name" value="ATP-DEPENDENT (S)-NAD(P)H-HYDRATE DEHYDRATASE"/>
    <property type="match status" value="1"/>
</dbReference>
<evidence type="ECO:0000313" key="8">
    <source>
        <dbReference type="EMBL" id="QDU22312.1"/>
    </source>
</evidence>
<reference evidence="8 9" key="1">
    <citation type="submission" date="2019-02" db="EMBL/GenBank/DDBJ databases">
        <title>Deep-cultivation of Planctomycetes and their phenomic and genomic characterization uncovers novel biology.</title>
        <authorList>
            <person name="Wiegand S."/>
            <person name="Jogler M."/>
            <person name="Boedeker C."/>
            <person name="Pinto D."/>
            <person name="Vollmers J."/>
            <person name="Rivas-Marin E."/>
            <person name="Kohn T."/>
            <person name="Peeters S.H."/>
            <person name="Heuer A."/>
            <person name="Rast P."/>
            <person name="Oberbeckmann S."/>
            <person name="Bunk B."/>
            <person name="Jeske O."/>
            <person name="Meyerdierks A."/>
            <person name="Storesund J.E."/>
            <person name="Kallscheuer N."/>
            <person name="Luecker S."/>
            <person name="Lage O.M."/>
            <person name="Pohl T."/>
            <person name="Merkel B.J."/>
            <person name="Hornburger P."/>
            <person name="Mueller R.-W."/>
            <person name="Bruemmer F."/>
            <person name="Labrenz M."/>
            <person name="Spormann A.M."/>
            <person name="Op den Camp H."/>
            <person name="Overmann J."/>
            <person name="Amann R."/>
            <person name="Jetten M.S.M."/>
            <person name="Mascher T."/>
            <person name="Medema M.H."/>
            <person name="Devos D.P."/>
            <person name="Kaster A.-K."/>
            <person name="Ovreas L."/>
            <person name="Rohde M."/>
            <person name="Galperin M.Y."/>
            <person name="Jogler C."/>
        </authorList>
    </citation>
    <scope>NUCLEOTIDE SEQUENCE [LARGE SCALE GENOMIC DNA]</scope>
    <source>
        <strain evidence="8 9">ETA_A1</strain>
    </source>
</reference>
<feature type="binding site" evidence="6">
    <location>
        <position position="42"/>
    </location>
    <ligand>
        <name>(6S)-NADPHX</name>
        <dbReference type="ChEBI" id="CHEBI:64076"/>
    </ligand>
</feature>
<feature type="domain" description="YjeF C-terminal" evidence="7">
    <location>
        <begin position="7"/>
        <end position="290"/>
    </location>
</feature>
<dbReference type="GO" id="GO:0110051">
    <property type="term" value="P:metabolite repair"/>
    <property type="evidence" value="ECO:0007669"/>
    <property type="project" value="TreeGrafter"/>
</dbReference>
<feature type="binding site" evidence="6">
    <location>
        <position position="113"/>
    </location>
    <ligand>
        <name>(6S)-NADPHX</name>
        <dbReference type="ChEBI" id="CHEBI:64076"/>
    </ligand>
</feature>
<dbReference type="PANTHER" id="PTHR12592">
    <property type="entry name" value="ATP-DEPENDENT (S)-NAD(P)H-HYDRATE DEHYDRATASE FAMILY MEMBER"/>
    <property type="match status" value="1"/>
</dbReference>
<dbReference type="CDD" id="cd01171">
    <property type="entry name" value="YXKO-related"/>
    <property type="match status" value="1"/>
</dbReference>
<keyword evidence="4 6" id="KW-0520">NAD</keyword>